<name>L8FTW1_PSED2</name>
<keyword evidence="3" id="KW-1185">Reference proteome</keyword>
<feature type="compositionally biased region" description="Basic and acidic residues" evidence="1">
    <location>
        <begin position="20"/>
        <end position="33"/>
    </location>
</feature>
<dbReference type="AlphaFoldDB" id="L8FTW1"/>
<evidence type="ECO:0000256" key="1">
    <source>
        <dbReference type="SAM" id="MobiDB-lite"/>
    </source>
</evidence>
<gene>
    <name evidence="2" type="ORF">GMDG_06504</name>
</gene>
<sequence length="64" mass="7377">MDVTFPESWNLAQFRKEGLPIPPKFEEPIREPEAPESECESHASLSMPSSTYFSSPTNQDYYHL</sequence>
<organism evidence="2 3">
    <name type="scientific">Pseudogymnoascus destructans (strain ATCC MYA-4855 / 20631-21)</name>
    <name type="common">Bat white-nose syndrome fungus</name>
    <name type="synonym">Geomyces destructans</name>
    <dbReference type="NCBI Taxonomy" id="658429"/>
    <lineage>
        <taxon>Eukaryota</taxon>
        <taxon>Fungi</taxon>
        <taxon>Dikarya</taxon>
        <taxon>Ascomycota</taxon>
        <taxon>Pezizomycotina</taxon>
        <taxon>Leotiomycetes</taxon>
        <taxon>Thelebolales</taxon>
        <taxon>Thelebolaceae</taxon>
        <taxon>Pseudogymnoascus</taxon>
    </lineage>
</organism>
<evidence type="ECO:0000313" key="2">
    <source>
        <dbReference type="EMBL" id="ELR03984.1"/>
    </source>
</evidence>
<dbReference type="HOGENOM" id="CLU_2868639_0_0_1"/>
<dbReference type="VEuPathDB" id="FungiDB:GMDG_06504"/>
<dbReference type="InParanoid" id="L8FTW1"/>
<accession>L8FTW1</accession>
<feature type="region of interest" description="Disordered" evidence="1">
    <location>
        <begin position="20"/>
        <end position="64"/>
    </location>
</feature>
<reference evidence="3" key="1">
    <citation type="submission" date="2010-09" db="EMBL/GenBank/DDBJ databases">
        <title>The genome sequence of Geomyces destructans 20631-21.</title>
        <authorList>
            <consortium name="The Broad Institute Genome Sequencing Platform"/>
            <person name="Cuomo C.A."/>
            <person name="Blehert D.S."/>
            <person name="Lorch J.M."/>
            <person name="Young S.K."/>
            <person name="Zeng Q."/>
            <person name="Gargeya S."/>
            <person name="Fitzgerald M."/>
            <person name="Haas B."/>
            <person name="Abouelleil A."/>
            <person name="Alvarado L."/>
            <person name="Arachchi H.M."/>
            <person name="Berlin A."/>
            <person name="Brown A."/>
            <person name="Chapman S.B."/>
            <person name="Chen Z."/>
            <person name="Dunbar C."/>
            <person name="Freedman E."/>
            <person name="Gearin G."/>
            <person name="Gellesch M."/>
            <person name="Goldberg J."/>
            <person name="Griggs A."/>
            <person name="Gujja S."/>
            <person name="Heiman D."/>
            <person name="Howarth C."/>
            <person name="Larson L."/>
            <person name="Lui A."/>
            <person name="MacDonald P.J.P."/>
            <person name="Montmayeur A."/>
            <person name="Murphy C."/>
            <person name="Neiman D."/>
            <person name="Pearson M."/>
            <person name="Priest M."/>
            <person name="Roberts A."/>
            <person name="Saif S."/>
            <person name="Shea T."/>
            <person name="Shenoy N."/>
            <person name="Sisk P."/>
            <person name="Stolte C."/>
            <person name="Sykes S."/>
            <person name="Wortman J."/>
            <person name="Nusbaum C."/>
            <person name="Birren B."/>
        </authorList>
    </citation>
    <scope>NUCLEOTIDE SEQUENCE [LARGE SCALE GENOMIC DNA]</scope>
    <source>
        <strain evidence="3">ATCC MYA-4855 / 20631-21</strain>
    </source>
</reference>
<feature type="compositionally biased region" description="Polar residues" evidence="1">
    <location>
        <begin position="43"/>
        <end position="64"/>
    </location>
</feature>
<evidence type="ECO:0000313" key="3">
    <source>
        <dbReference type="Proteomes" id="UP000011064"/>
    </source>
</evidence>
<dbReference type="EMBL" id="GL573333">
    <property type="protein sequence ID" value="ELR03984.1"/>
    <property type="molecule type" value="Genomic_DNA"/>
</dbReference>
<proteinExistence type="predicted"/>
<dbReference type="Proteomes" id="UP000011064">
    <property type="component" value="Unassembled WGS sequence"/>
</dbReference>
<protein>
    <submittedName>
        <fullName evidence="2">Uncharacterized protein</fullName>
    </submittedName>
</protein>